<sequence>MIYKLEKLDRVIDKIARDLGLNDVPYADFIEWIADALQHIGAYSQYTEKESNIIIEDYEGLLPCDLYKVKRMKMSREMKQSSEGFYGGTLTGELVRLGVDIDQFTPYFRYGVLPGDGIGQPLNGSVSTPLHSNSNLITPNSIGVQGSKDYNINHDRITTAFRYGIIQIQYLAMPVDERGWPMVPDSVSYRDALFWKCTMQLS</sequence>
<organism evidence="1">
    <name type="scientific">marine sediment metagenome</name>
    <dbReference type="NCBI Taxonomy" id="412755"/>
    <lineage>
        <taxon>unclassified sequences</taxon>
        <taxon>metagenomes</taxon>
        <taxon>ecological metagenomes</taxon>
    </lineage>
</organism>
<dbReference type="AlphaFoldDB" id="X0TLE9"/>
<dbReference type="EMBL" id="BARS01017086">
    <property type="protein sequence ID" value="GAF94059.1"/>
    <property type="molecule type" value="Genomic_DNA"/>
</dbReference>
<proteinExistence type="predicted"/>
<protein>
    <submittedName>
        <fullName evidence="1">Uncharacterized protein</fullName>
    </submittedName>
</protein>
<gene>
    <name evidence="1" type="ORF">S01H1_27999</name>
</gene>
<accession>X0TLE9</accession>
<feature type="non-terminal residue" evidence="1">
    <location>
        <position position="202"/>
    </location>
</feature>
<name>X0TLE9_9ZZZZ</name>
<evidence type="ECO:0000313" key="1">
    <source>
        <dbReference type="EMBL" id="GAF94059.1"/>
    </source>
</evidence>
<dbReference type="Pfam" id="PF24228">
    <property type="entry name" value="CrAss_Ring_1"/>
    <property type="match status" value="1"/>
</dbReference>
<dbReference type="InterPro" id="IPR057118">
    <property type="entry name" value="R1-like"/>
</dbReference>
<reference evidence="1" key="1">
    <citation type="journal article" date="2014" name="Front. Microbiol.">
        <title>High frequency of phylogenetically diverse reductive dehalogenase-homologous genes in deep subseafloor sedimentary metagenomes.</title>
        <authorList>
            <person name="Kawai M."/>
            <person name="Futagami T."/>
            <person name="Toyoda A."/>
            <person name="Takaki Y."/>
            <person name="Nishi S."/>
            <person name="Hori S."/>
            <person name="Arai W."/>
            <person name="Tsubouchi T."/>
            <person name="Morono Y."/>
            <person name="Uchiyama I."/>
            <person name="Ito T."/>
            <person name="Fujiyama A."/>
            <person name="Inagaki F."/>
            <person name="Takami H."/>
        </authorList>
    </citation>
    <scope>NUCLEOTIDE SEQUENCE</scope>
    <source>
        <strain evidence="1">Expedition CK06-06</strain>
    </source>
</reference>
<comment type="caution">
    <text evidence="1">The sequence shown here is derived from an EMBL/GenBank/DDBJ whole genome shotgun (WGS) entry which is preliminary data.</text>
</comment>